<sequence length="100" mass="12232">MENETLKMIVKILEKHQNIFYHLVFANEKEIEIFLEPLLEQKQLIKLLNDIKSIIDIDNIRIYNFLDLREIQFMKEYKIVLSIMVIEKENKKYNTKIIIY</sequence>
<name>A0A3Q8Q414_9VIRU</name>
<dbReference type="EMBL" id="MK064565">
    <property type="protein sequence ID" value="AZI75943.1"/>
    <property type="molecule type" value="Genomic_DNA"/>
</dbReference>
<accession>A0A3Q8Q414</accession>
<dbReference type="Proteomes" id="UP000277970">
    <property type="component" value="Segment"/>
</dbReference>
<proteinExistence type="predicted"/>
<evidence type="ECO:0000313" key="2">
    <source>
        <dbReference type="Proteomes" id="UP000277970"/>
    </source>
</evidence>
<gene>
    <name evidence="1" type="ORF">SBRV1_gp54</name>
</gene>
<protein>
    <submittedName>
        <fullName evidence="1">Uncharacterized protein</fullName>
    </submittedName>
</protein>
<keyword evidence="2" id="KW-1185">Reference proteome</keyword>
<reference evidence="1" key="1">
    <citation type="journal article" date="2018" name="Environ. Microbiol.">
        <title>New archaeal viruses discovered by metagenomic analysis of viral communities in enrichment cultures.</title>
        <authorList>
            <person name="Liu Y."/>
            <person name="Brandt D."/>
            <person name="Ishino S."/>
            <person name="Ishino Y."/>
            <person name="Koonin E.V."/>
            <person name="Kalinowski J."/>
            <person name="Krupovic M."/>
            <person name="Prangishvili D."/>
        </authorList>
    </citation>
    <scope>NUCLEOTIDE SEQUENCE [LARGE SCALE GENOMIC DNA]</scope>
</reference>
<evidence type="ECO:0000313" key="1">
    <source>
        <dbReference type="EMBL" id="AZI75943.1"/>
    </source>
</evidence>
<organism evidence="1">
    <name type="scientific">Sulfolobales Beppu rod-shaped virus 1</name>
    <dbReference type="NCBI Taxonomy" id="2493121"/>
    <lineage>
        <taxon>Viruses</taxon>
        <taxon>Adnaviria</taxon>
        <taxon>Zilligvirae</taxon>
        <taxon>Taleaviricota</taxon>
        <taxon>Tokiviricetes</taxon>
        <taxon>Ligamenvirales</taxon>
        <taxon>Rudiviridae</taxon>
        <taxon>Japarudivirus</taxon>
        <taxon>Japarudivirus beppuense</taxon>
        <taxon>Japarudivirus SBRV1</taxon>
    </lineage>
</organism>